<protein>
    <recommendedName>
        <fullName evidence="9">HTH crp-type domain-containing protein</fullName>
    </recommendedName>
</protein>
<evidence type="ECO:0000313" key="8">
    <source>
        <dbReference type="Proteomes" id="UP000019254"/>
    </source>
</evidence>
<feature type="domain" description="Cyclic nucleotide-binding" evidence="5">
    <location>
        <begin position="40"/>
        <end position="83"/>
    </location>
</feature>
<dbReference type="SUPFAM" id="SSF46785">
    <property type="entry name" value="Winged helix' DNA-binding domain"/>
    <property type="match status" value="1"/>
</dbReference>
<evidence type="ECO:0000313" key="7">
    <source>
        <dbReference type="EMBL" id="EUJ24369.1"/>
    </source>
</evidence>
<evidence type="ECO:0000256" key="4">
    <source>
        <dbReference type="ARBA" id="ARBA00023163"/>
    </source>
</evidence>
<evidence type="ECO:0000256" key="1">
    <source>
        <dbReference type="ARBA" id="ARBA00023015"/>
    </source>
</evidence>
<feature type="domain" description="HTH crp-type" evidence="6">
    <location>
        <begin position="148"/>
        <end position="221"/>
    </location>
</feature>
<dbReference type="EMBL" id="AODE01000052">
    <property type="protein sequence ID" value="EUJ24369.1"/>
    <property type="molecule type" value="Genomic_DNA"/>
</dbReference>
<organism evidence="7 8">
    <name type="scientific">Listeria cornellensis FSL F6-0969</name>
    <dbReference type="NCBI Taxonomy" id="1265820"/>
    <lineage>
        <taxon>Bacteria</taxon>
        <taxon>Bacillati</taxon>
        <taxon>Bacillota</taxon>
        <taxon>Bacilli</taxon>
        <taxon>Bacillales</taxon>
        <taxon>Listeriaceae</taxon>
        <taxon>Listeria</taxon>
    </lineage>
</organism>
<dbReference type="Gene3D" id="2.60.120.10">
    <property type="entry name" value="Jelly Rolls"/>
    <property type="match status" value="1"/>
</dbReference>
<dbReference type="GO" id="GO:0003677">
    <property type="term" value="F:DNA binding"/>
    <property type="evidence" value="ECO:0007669"/>
    <property type="project" value="UniProtKB-KW"/>
</dbReference>
<evidence type="ECO:0000256" key="2">
    <source>
        <dbReference type="ARBA" id="ARBA00023125"/>
    </source>
</evidence>
<sequence length="223" mass="25777">MTINKLYNIEAIKRDFSLGKLLSILLDDEVYPIRKQKLVFEKSEIFYMENDEDSYVFAIEKGISSVFIGDQLVNFVGAGEFIGLHCEGSTDETKFSGSVISDEVVVWRFHFHDVLAKIMNIQEGYLYHYNYMISIYPIYLNKILAMGADVEERVFGFLEILAGKFGEAEGPFVKIPSFFTRKLLSDYINVSRMTLNTTIKRLEEKELVVLDDRLIYVRMPLSQ</sequence>
<dbReference type="InterPro" id="IPR012318">
    <property type="entry name" value="HTH_CRP"/>
</dbReference>
<evidence type="ECO:0000259" key="6">
    <source>
        <dbReference type="PROSITE" id="PS51063"/>
    </source>
</evidence>
<dbReference type="SUPFAM" id="SSF51206">
    <property type="entry name" value="cAMP-binding domain-like"/>
    <property type="match status" value="1"/>
</dbReference>
<gene>
    <name evidence="7" type="ORF">PCORN_18626</name>
</gene>
<dbReference type="Gene3D" id="1.10.10.10">
    <property type="entry name" value="Winged helix-like DNA-binding domain superfamily/Winged helix DNA-binding domain"/>
    <property type="match status" value="1"/>
</dbReference>
<name>W7BB71_9LIST</name>
<keyword evidence="2" id="KW-0238">DNA-binding</keyword>
<proteinExistence type="predicted"/>
<keyword evidence="1" id="KW-0805">Transcription regulation</keyword>
<dbReference type="OrthoDB" id="2361510at2"/>
<comment type="caution">
    <text evidence="7">The sequence shown here is derived from an EMBL/GenBank/DDBJ whole genome shotgun (WGS) entry which is preliminary data.</text>
</comment>
<keyword evidence="8" id="KW-1185">Reference proteome</keyword>
<keyword evidence="4" id="KW-0804">Transcription</keyword>
<evidence type="ECO:0000259" key="5">
    <source>
        <dbReference type="PROSITE" id="PS50042"/>
    </source>
</evidence>
<dbReference type="Proteomes" id="UP000019254">
    <property type="component" value="Unassembled WGS sequence"/>
</dbReference>
<dbReference type="STRING" id="1265820.PCORN_18626"/>
<dbReference type="AlphaFoldDB" id="W7BB71"/>
<keyword evidence="3" id="KW-0010">Activator</keyword>
<dbReference type="RefSeq" id="WP_036082543.1">
    <property type="nucleotide sequence ID" value="NZ_AODE01000052.1"/>
</dbReference>
<reference evidence="7 8" key="1">
    <citation type="journal article" date="2014" name="Int. J. Syst. Evol. Microbiol.">
        <title>Listeria floridensis sp. nov., Listeria aquatica sp. nov., Listeria cornellensis sp. nov., Listeria riparia sp. nov. and Listeria grandensis sp. nov., from agricultural and natural environments.</title>
        <authorList>
            <person name="den Bakker H.C."/>
            <person name="Warchocki S."/>
            <person name="Wright E.M."/>
            <person name="Allred A.F."/>
            <person name="Ahlstrom C."/>
            <person name="Manuel C.S."/>
            <person name="Stasiewicz M.J."/>
            <person name="Burrell A."/>
            <person name="Roof S."/>
            <person name="Strawn L."/>
            <person name="Fortes E.D."/>
            <person name="Nightingale K.K."/>
            <person name="Kephart D."/>
            <person name="Wiedmann M."/>
        </authorList>
    </citation>
    <scope>NUCLEOTIDE SEQUENCE [LARGE SCALE GENOMIC DNA]</scope>
    <source>
        <strain evidence="8">FSL F6-969</strain>
    </source>
</reference>
<dbReference type="PROSITE" id="PS50042">
    <property type="entry name" value="CNMP_BINDING_3"/>
    <property type="match status" value="1"/>
</dbReference>
<dbReference type="InterPro" id="IPR000595">
    <property type="entry name" value="cNMP-bd_dom"/>
</dbReference>
<dbReference type="InterPro" id="IPR018490">
    <property type="entry name" value="cNMP-bd_dom_sf"/>
</dbReference>
<dbReference type="PROSITE" id="PS51063">
    <property type="entry name" value="HTH_CRP_2"/>
    <property type="match status" value="1"/>
</dbReference>
<accession>W7BB71</accession>
<dbReference type="PATRIC" id="fig|1265820.5.peg.3671"/>
<dbReference type="InterPro" id="IPR014710">
    <property type="entry name" value="RmlC-like_jellyroll"/>
</dbReference>
<dbReference type="InterPro" id="IPR036390">
    <property type="entry name" value="WH_DNA-bd_sf"/>
</dbReference>
<dbReference type="GO" id="GO:0006355">
    <property type="term" value="P:regulation of DNA-templated transcription"/>
    <property type="evidence" value="ECO:0007669"/>
    <property type="project" value="InterPro"/>
</dbReference>
<dbReference type="InterPro" id="IPR036388">
    <property type="entry name" value="WH-like_DNA-bd_sf"/>
</dbReference>
<evidence type="ECO:0000256" key="3">
    <source>
        <dbReference type="ARBA" id="ARBA00023159"/>
    </source>
</evidence>
<evidence type="ECO:0008006" key="9">
    <source>
        <dbReference type="Google" id="ProtNLM"/>
    </source>
</evidence>